<evidence type="ECO:0000313" key="3">
    <source>
        <dbReference type="Proteomes" id="UP000177140"/>
    </source>
</evidence>
<proteinExistence type="predicted"/>
<reference evidence="2 3" key="1">
    <citation type="journal article" date="2016" name="Nat. Commun.">
        <title>Thousands of microbial genomes shed light on interconnected biogeochemical processes in an aquifer system.</title>
        <authorList>
            <person name="Anantharaman K."/>
            <person name="Brown C.T."/>
            <person name="Hug L.A."/>
            <person name="Sharon I."/>
            <person name="Castelle C.J."/>
            <person name="Probst A.J."/>
            <person name="Thomas B.C."/>
            <person name="Singh A."/>
            <person name="Wilkins M.J."/>
            <person name="Karaoz U."/>
            <person name="Brodie E.L."/>
            <person name="Williams K.H."/>
            <person name="Hubbard S.S."/>
            <person name="Banfield J.F."/>
        </authorList>
    </citation>
    <scope>NUCLEOTIDE SEQUENCE [LARGE SCALE GENOMIC DNA]</scope>
</reference>
<accession>A0A1G2QM49</accession>
<name>A0A1G2QM49_9BACT</name>
<feature type="transmembrane region" description="Helical" evidence="1">
    <location>
        <begin position="6"/>
        <end position="27"/>
    </location>
</feature>
<gene>
    <name evidence="2" type="ORF">A2556_00285</name>
</gene>
<dbReference type="Proteomes" id="UP000177140">
    <property type="component" value="Unassembled WGS sequence"/>
</dbReference>
<organism evidence="2 3">
    <name type="scientific">Candidatus Vogelbacteria bacterium RIFOXYD2_FULL_44_9</name>
    <dbReference type="NCBI Taxonomy" id="1802441"/>
    <lineage>
        <taxon>Bacteria</taxon>
        <taxon>Candidatus Vogeliibacteriota</taxon>
    </lineage>
</organism>
<evidence type="ECO:0000313" key="2">
    <source>
        <dbReference type="EMBL" id="OHA61558.1"/>
    </source>
</evidence>
<evidence type="ECO:0000256" key="1">
    <source>
        <dbReference type="SAM" id="Phobius"/>
    </source>
</evidence>
<sequence>MFNIILIWISAISFIVLFVALSLRVVALRSGKEFEVAGSNFYRSTQLFFDHLAFNLVQSVRVLIGRALYSLISWSQIALGWLRHHVVRVERKVNKVVDVVNGKGEVCNAGAVSLFLKEIDIRK</sequence>
<dbReference type="AlphaFoldDB" id="A0A1G2QM49"/>
<comment type="caution">
    <text evidence="2">The sequence shown here is derived from an EMBL/GenBank/DDBJ whole genome shotgun (WGS) entry which is preliminary data.</text>
</comment>
<keyword evidence="1" id="KW-0472">Membrane</keyword>
<protein>
    <submittedName>
        <fullName evidence="2">Uncharacterized protein</fullName>
    </submittedName>
</protein>
<keyword evidence="1" id="KW-0812">Transmembrane</keyword>
<keyword evidence="1" id="KW-1133">Transmembrane helix</keyword>
<dbReference type="EMBL" id="MHTM01000034">
    <property type="protein sequence ID" value="OHA61558.1"/>
    <property type="molecule type" value="Genomic_DNA"/>
</dbReference>